<dbReference type="Proteomes" id="UP000321863">
    <property type="component" value="Unassembled WGS sequence"/>
</dbReference>
<name>A0A511YSG8_9FLAO</name>
<comment type="caution">
    <text evidence="1">The sequence shown here is derived from an EMBL/GenBank/DDBJ whole genome shotgun (WGS) entry which is preliminary data.</text>
</comment>
<accession>A0A511YSG8</accession>
<sequence>MCDMKFQEKVQKQFKKAGWHDGRDVSSRYENANILRYSDFPPFLKNFLKEYGDLQVEDCKPFQSNVTNILKLGIPYAGYDEDQYYDEDFTLYGKFLYPFGYFYPDCYMVACDDEGKIYMLGDYTFLRSETFNEGIERLLIDDWSGTLEFHEEKKSWGNIRKW</sequence>
<protein>
    <recommendedName>
        <fullName evidence="3">SUKH-3 domain-containing protein</fullName>
    </recommendedName>
</protein>
<dbReference type="InterPro" id="IPR025850">
    <property type="entry name" value="SUKH-3"/>
</dbReference>
<evidence type="ECO:0008006" key="3">
    <source>
        <dbReference type="Google" id="ProtNLM"/>
    </source>
</evidence>
<dbReference type="OrthoDB" id="1277282at2"/>
<dbReference type="EMBL" id="BJYJ01000050">
    <property type="protein sequence ID" value="GEN78138.1"/>
    <property type="molecule type" value="Genomic_DNA"/>
</dbReference>
<proteinExistence type="predicted"/>
<keyword evidence="2" id="KW-1185">Reference proteome</keyword>
<dbReference type="AlphaFoldDB" id="A0A511YSG8"/>
<gene>
    <name evidence="1" type="ORF">CHA01nite_38780</name>
</gene>
<organism evidence="1 2">
    <name type="scientific">Chryseobacterium hagamense</name>
    <dbReference type="NCBI Taxonomy" id="395935"/>
    <lineage>
        <taxon>Bacteria</taxon>
        <taxon>Pseudomonadati</taxon>
        <taxon>Bacteroidota</taxon>
        <taxon>Flavobacteriia</taxon>
        <taxon>Flavobacteriales</taxon>
        <taxon>Weeksellaceae</taxon>
        <taxon>Chryseobacterium group</taxon>
        <taxon>Chryseobacterium</taxon>
    </lineage>
</organism>
<dbReference type="Pfam" id="PF14433">
    <property type="entry name" value="SUKH-3"/>
    <property type="match status" value="1"/>
</dbReference>
<reference evidence="1 2" key="1">
    <citation type="submission" date="2019-07" db="EMBL/GenBank/DDBJ databases">
        <title>Whole genome shotgun sequence of Chryseobacterium hagamense NBRC 105253.</title>
        <authorList>
            <person name="Hosoyama A."/>
            <person name="Uohara A."/>
            <person name="Ohji S."/>
            <person name="Ichikawa N."/>
        </authorList>
    </citation>
    <scope>NUCLEOTIDE SEQUENCE [LARGE SCALE GENOMIC DNA]</scope>
    <source>
        <strain evidence="1 2">NBRC 105253</strain>
    </source>
</reference>
<evidence type="ECO:0000313" key="1">
    <source>
        <dbReference type="EMBL" id="GEN78138.1"/>
    </source>
</evidence>
<evidence type="ECO:0000313" key="2">
    <source>
        <dbReference type="Proteomes" id="UP000321863"/>
    </source>
</evidence>